<dbReference type="PANTHER" id="PTHR33744:SF1">
    <property type="entry name" value="DNA-BINDING TRANSCRIPTIONAL ACTIVATOR ADER"/>
    <property type="match status" value="1"/>
</dbReference>
<accession>A0ABV8AY05</accession>
<evidence type="ECO:0000259" key="2">
    <source>
        <dbReference type="Pfam" id="PF13556"/>
    </source>
</evidence>
<evidence type="ECO:0000259" key="1">
    <source>
        <dbReference type="Pfam" id="PF07905"/>
    </source>
</evidence>
<dbReference type="Pfam" id="PF07905">
    <property type="entry name" value="PucR"/>
    <property type="match status" value="1"/>
</dbReference>
<comment type="caution">
    <text evidence="3">The sequence shown here is derived from an EMBL/GenBank/DDBJ whole genome shotgun (WGS) entry which is preliminary data.</text>
</comment>
<feature type="domain" description="PucR C-terminal helix-turn-helix" evidence="2">
    <location>
        <begin position="459"/>
        <end position="515"/>
    </location>
</feature>
<proteinExistence type="predicted"/>
<dbReference type="Gene3D" id="1.10.10.2840">
    <property type="entry name" value="PucR C-terminal helix-turn-helix domain"/>
    <property type="match status" value="1"/>
</dbReference>
<feature type="domain" description="Purine catabolism PurC-like" evidence="1">
    <location>
        <begin position="9"/>
        <end position="128"/>
    </location>
</feature>
<organism evidence="3 4">
    <name type="scientific">Bacillus songklensis</name>
    <dbReference type="NCBI Taxonomy" id="1069116"/>
    <lineage>
        <taxon>Bacteria</taxon>
        <taxon>Bacillati</taxon>
        <taxon>Bacillota</taxon>
        <taxon>Bacilli</taxon>
        <taxon>Bacillales</taxon>
        <taxon>Bacillaceae</taxon>
        <taxon>Bacillus</taxon>
    </lineage>
</organism>
<dbReference type="InterPro" id="IPR012914">
    <property type="entry name" value="PucR_dom"/>
</dbReference>
<name>A0ABV8AY05_9BACI</name>
<dbReference type="PANTHER" id="PTHR33744">
    <property type="entry name" value="CARBOHYDRATE DIACID REGULATOR"/>
    <property type="match status" value="1"/>
</dbReference>
<reference evidence="4" key="1">
    <citation type="journal article" date="2019" name="Int. J. Syst. Evol. Microbiol.">
        <title>The Global Catalogue of Microorganisms (GCM) 10K type strain sequencing project: providing services to taxonomists for standard genome sequencing and annotation.</title>
        <authorList>
            <consortium name="The Broad Institute Genomics Platform"/>
            <consortium name="The Broad Institute Genome Sequencing Center for Infectious Disease"/>
            <person name="Wu L."/>
            <person name="Ma J."/>
        </authorList>
    </citation>
    <scope>NUCLEOTIDE SEQUENCE [LARGE SCALE GENOMIC DNA]</scope>
    <source>
        <strain evidence="4">CCUG 61889</strain>
    </source>
</reference>
<dbReference type="InterPro" id="IPR051448">
    <property type="entry name" value="CdaR-like_regulators"/>
</dbReference>
<dbReference type="InterPro" id="IPR042070">
    <property type="entry name" value="PucR_C-HTH_sf"/>
</dbReference>
<dbReference type="RefSeq" id="WP_377912638.1">
    <property type="nucleotide sequence ID" value="NZ_JBHRZT010000020.1"/>
</dbReference>
<evidence type="ECO:0000313" key="3">
    <source>
        <dbReference type="EMBL" id="MFC3882823.1"/>
    </source>
</evidence>
<evidence type="ECO:0000313" key="4">
    <source>
        <dbReference type="Proteomes" id="UP001595752"/>
    </source>
</evidence>
<dbReference type="Proteomes" id="UP001595752">
    <property type="component" value="Unassembled WGS sequence"/>
</dbReference>
<protein>
    <submittedName>
        <fullName evidence="3">PucR family transcriptional regulator</fullName>
    </submittedName>
</protein>
<dbReference type="InterPro" id="IPR025736">
    <property type="entry name" value="PucR_C-HTH_dom"/>
</dbReference>
<dbReference type="Pfam" id="PF13556">
    <property type="entry name" value="HTH_30"/>
    <property type="match status" value="1"/>
</dbReference>
<gene>
    <name evidence="3" type="ORF">ACFOU2_04610</name>
</gene>
<sequence length="530" mass="62485">MKSYLTVQEILKRKHFVTSEVAAGKEGLHKPVKWVHIVEVTQIKRLLKGNELILSTGVGWKENEQMFISFLEQLIECNAAGLCIEMGTYTSKIPSEVIAIADQHQFPIILFHQEVPFIEITQDVHSLLINQHYQMISDLENYSQQLQKMLLIIDHYHPILHFFYQYTDLQVIIKLNEENIQFVPEINPVKRKELLNLISRENNDQKVMTKQIIQVLTRNYAELFVVSPYGQLTEFDLLAVDRTATALAQHFLRDLYVEEKKRVDEAEWMTKWLIGELTESELTSYLEEANVKEQGCGAVVCVCRPNPQKRSVDFTYLKMFLKTLFEQHGFDLFVIERRGDFILILINKRSVHTWKQRIEEGFVRFLNTDYCKRQNFFVHLLGIGKLVTNVQEINRSYQTALETVKVQEKLESNTSIHFYDDLHMYRVLSLIQQPKDLREVMMEYLEPVIMYDQQYNGKLMETLKVYLECNGSKQETAKRLFVVRQTLYHRIEKLEKLLGTDFMEPKKRMAIEFMIMAYDYLFSKTDQISS</sequence>
<keyword evidence="4" id="KW-1185">Reference proteome</keyword>
<dbReference type="EMBL" id="JBHRZT010000020">
    <property type="protein sequence ID" value="MFC3882823.1"/>
    <property type="molecule type" value="Genomic_DNA"/>
</dbReference>